<feature type="binding site" evidence="9 13">
    <location>
        <position position="15"/>
    </location>
    <ligand>
        <name>Mn(2+)</name>
        <dbReference type="ChEBI" id="CHEBI:29035"/>
        <label>2</label>
    </ligand>
</feature>
<evidence type="ECO:0000256" key="12">
    <source>
        <dbReference type="PIRSR" id="PIRSR001492-2"/>
    </source>
</evidence>
<evidence type="ECO:0000256" key="3">
    <source>
        <dbReference type="ARBA" id="ARBA00004798"/>
    </source>
</evidence>
<evidence type="ECO:0000259" key="15">
    <source>
        <dbReference type="Pfam" id="PF06415"/>
    </source>
</evidence>
<evidence type="ECO:0000256" key="2">
    <source>
        <dbReference type="ARBA" id="ARBA00002315"/>
    </source>
</evidence>
<comment type="pathway">
    <text evidence="3 9">Carbohydrate degradation; glycolysis; pyruvate from D-glyceraldehyde 3-phosphate: step 3/5.</text>
</comment>
<keyword evidence="7 9" id="KW-0464">Manganese</keyword>
<evidence type="ECO:0000259" key="14">
    <source>
        <dbReference type="Pfam" id="PF01676"/>
    </source>
</evidence>
<feature type="domain" description="Metalloenzyme" evidence="14">
    <location>
        <begin position="7"/>
        <end position="519"/>
    </location>
</feature>
<evidence type="ECO:0000256" key="7">
    <source>
        <dbReference type="ARBA" id="ARBA00023211"/>
    </source>
</evidence>
<comment type="catalytic activity">
    <reaction evidence="1 9">
        <text>(2R)-2-phosphoglycerate = (2R)-3-phosphoglycerate</text>
        <dbReference type="Rhea" id="RHEA:15901"/>
        <dbReference type="ChEBI" id="CHEBI:58272"/>
        <dbReference type="ChEBI" id="CHEBI:58289"/>
        <dbReference type="EC" id="5.4.2.12"/>
    </reaction>
</comment>
<gene>
    <name evidence="9" type="primary">gpmI</name>
    <name evidence="16" type="ORF">COT92_01565</name>
</gene>
<dbReference type="EMBL" id="PFAK01000025">
    <property type="protein sequence ID" value="PIR96351.1"/>
    <property type="molecule type" value="Genomic_DNA"/>
</dbReference>
<dbReference type="GO" id="GO:0006007">
    <property type="term" value="P:glucose catabolic process"/>
    <property type="evidence" value="ECO:0007669"/>
    <property type="project" value="InterPro"/>
</dbReference>
<dbReference type="UniPathway" id="UPA00109">
    <property type="reaction ID" value="UER00186"/>
</dbReference>
<sequence>MGNKVYKKVALVILDGFGVATANRGNAIAKASMPVLNDIISNFPSLTLQASGPLVGLPWGEMGNSEVGHLNIGAGRIVGQDLPRITNAIQSGEFFKNEVLRGAIEHSKKNNSSLHILGLLSSGGVHSLDEHIYALLGMSAEMEQRKVFIHMFTDGRDTDPKVALDALVSLEDRIQRIGVGKVATVTGRFYAMDRGGHWNQTMMTYRALVEGEGEMAVSAEDCVRKNYSQQIFDEMIKPTVILNEDNQPVAKVSNDDAVVFINFRQDRAVQLTQAFVEPSVLPEDLRPGRSLQNLYFATMTQYKKDLPVKVVFPHMELKDGLAELISKNNLTQFHIAESEKYAHVTAFFNCGVAEKFPGEERVIVRSPEENTKNYVDHPEMSAEKLTDILVEKITKTETNFFVANYANPDMVGHTGNLQAAVEAVEFVDKCLKKLMDACLAADAVLIITADHGNVEQMVNNKTGDVNKDHTTNPVPLLVIANEFKYHSQAEKTYVSLSAVVPAGVVGDIAPTILALYGIEQPESMTGISLLNIIEKQLDV</sequence>
<feature type="binding site" evidence="9 13">
    <location>
        <position position="451"/>
    </location>
    <ligand>
        <name>Mn(2+)</name>
        <dbReference type="ChEBI" id="CHEBI:29035"/>
        <label>2</label>
    </ligand>
</feature>
<keyword evidence="5 9" id="KW-0479">Metal-binding</keyword>
<dbReference type="AlphaFoldDB" id="A0A2H0VBB0"/>
<dbReference type="NCBIfam" id="TIGR01307">
    <property type="entry name" value="pgm_bpd_ind"/>
    <property type="match status" value="1"/>
</dbReference>
<feature type="binding site" evidence="9 13">
    <location>
        <position position="409"/>
    </location>
    <ligand>
        <name>Mn(2+)</name>
        <dbReference type="ChEBI" id="CHEBI:29035"/>
        <label>1</label>
    </ligand>
</feature>
<keyword evidence="6 9" id="KW-0324">Glycolysis</keyword>
<evidence type="ECO:0000256" key="8">
    <source>
        <dbReference type="ARBA" id="ARBA00023235"/>
    </source>
</evidence>
<proteinExistence type="inferred from homology"/>
<evidence type="ECO:0000256" key="11">
    <source>
        <dbReference type="PIRSR" id="PIRSR001492-1"/>
    </source>
</evidence>
<dbReference type="Pfam" id="PF01676">
    <property type="entry name" value="Metalloenzyme"/>
    <property type="match status" value="1"/>
</dbReference>
<comment type="caution">
    <text evidence="16">The sequence shown here is derived from an EMBL/GenBank/DDBJ whole genome shotgun (WGS) entry which is preliminary data.</text>
</comment>
<feature type="binding site" evidence="9 13">
    <location>
        <position position="450"/>
    </location>
    <ligand>
        <name>Mn(2+)</name>
        <dbReference type="ChEBI" id="CHEBI:29035"/>
        <label>2</label>
    </ligand>
</feature>
<dbReference type="HAMAP" id="MF_01038">
    <property type="entry name" value="GpmI"/>
    <property type="match status" value="1"/>
</dbReference>
<reference evidence="17" key="1">
    <citation type="submission" date="2017-09" db="EMBL/GenBank/DDBJ databases">
        <title>Depth-based differentiation of microbial function through sediment-hosted aquifers and enrichment of novel symbionts in the deep terrestrial subsurface.</title>
        <authorList>
            <person name="Probst A.J."/>
            <person name="Ladd B."/>
            <person name="Jarett J.K."/>
            <person name="Geller-Mcgrath D.E."/>
            <person name="Sieber C.M.K."/>
            <person name="Emerson J.B."/>
            <person name="Anantharaman K."/>
            <person name="Thomas B.C."/>
            <person name="Malmstrom R."/>
            <person name="Stieglmeier M."/>
            <person name="Klingl A."/>
            <person name="Woyke T."/>
            <person name="Ryan C.M."/>
            <person name="Banfield J.F."/>
        </authorList>
    </citation>
    <scope>NUCLEOTIDE SEQUENCE [LARGE SCALE GENOMIC DNA]</scope>
</reference>
<comment type="subunit">
    <text evidence="9">Monomer.</text>
</comment>
<evidence type="ECO:0000256" key="9">
    <source>
        <dbReference type="HAMAP-Rule" id="MF_01038"/>
    </source>
</evidence>
<feature type="binding site" evidence="9 12">
    <location>
        <position position="340"/>
    </location>
    <ligand>
        <name>substrate</name>
    </ligand>
</feature>
<dbReference type="InterPro" id="IPR011258">
    <property type="entry name" value="BPG-indep_PGM_N"/>
</dbReference>
<dbReference type="Pfam" id="PF06415">
    <property type="entry name" value="iPGM_N"/>
    <property type="match status" value="1"/>
</dbReference>
<dbReference type="GO" id="GO:0030145">
    <property type="term" value="F:manganese ion binding"/>
    <property type="evidence" value="ECO:0007669"/>
    <property type="project" value="UniProtKB-UniRule"/>
</dbReference>
<dbReference type="GO" id="GO:0004619">
    <property type="term" value="F:phosphoglycerate mutase activity"/>
    <property type="evidence" value="ECO:0007669"/>
    <property type="project" value="UniProtKB-UniRule"/>
</dbReference>
<evidence type="ECO:0000313" key="17">
    <source>
        <dbReference type="Proteomes" id="UP000230922"/>
    </source>
</evidence>
<feature type="binding site" evidence="9 13">
    <location>
        <position position="65"/>
    </location>
    <ligand>
        <name>Mn(2+)</name>
        <dbReference type="ChEBI" id="CHEBI:29035"/>
        <label>2</label>
    </ligand>
</feature>
<feature type="binding site" evidence="9 12">
    <location>
        <position position="188"/>
    </location>
    <ligand>
        <name>substrate</name>
    </ligand>
</feature>
<dbReference type="SUPFAM" id="SSF64158">
    <property type="entry name" value="2,3-Bisphosphoglycerate-independent phosphoglycerate mutase, substrate-binding domain"/>
    <property type="match status" value="1"/>
</dbReference>
<protein>
    <recommendedName>
        <fullName evidence="9 10">2,3-bisphosphoglycerate-independent phosphoglycerate mutase</fullName>
        <shortName evidence="9">BPG-independent PGAM</shortName>
        <shortName evidence="9">Phosphoglyceromutase</shortName>
        <shortName evidence="9">iPGM</shortName>
        <ecNumber evidence="9 10">5.4.2.12</ecNumber>
    </recommendedName>
</protein>
<dbReference type="FunFam" id="3.40.1450.10:FF:000002">
    <property type="entry name" value="2,3-bisphosphoglycerate-independent phosphoglycerate mutase"/>
    <property type="match status" value="1"/>
</dbReference>
<evidence type="ECO:0000256" key="1">
    <source>
        <dbReference type="ARBA" id="ARBA00000370"/>
    </source>
</evidence>
<dbReference type="Proteomes" id="UP000230922">
    <property type="component" value="Unassembled WGS sequence"/>
</dbReference>
<feature type="binding site" evidence="9 12">
    <location>
        <position position="126"/>
    </location>
    <ligand>
        <name>substrate</name>
    </ligand>
</feature>
<dbReference type="PANTHER" id="PTHR31637">
    <property type="entry name" value="2,3-BISPHOSPHOGLYCERATE-INDEPENDENT PHOSPHOGLYCERATE MUTASE"/>
    <property type="match status" value="1"/>
</dbReference>
<dbReference type="SUPFAM" id="SSF53649">
    <property type="entry name" value="Alkaline phosphatase-like"/>
    <property type="match status" value="1"/>
</dbReference>
<feature type="binding site" evidence="9 13">
    <location>
        <position position="413"/>
    </location>
    <ligand>
        <name>Mn(2+)</name>
        <dbReference type="ChEBI" id="CHEBI:29035"/>
        <label>1</label>
    </ligand>
</feature>
<dbReference type="GO" id="GO:0005829">
    <property type="term" value="C:cytosol"/>
    <property type="evidence" value="ECO:0007669"/>
    <property type="project" value="TreeGrafter"/>
</dbReference>
<evidence type="ECO:0000256" key="5">
    <source>
        <dbReference type="ARBA" id="ARBA00022723"/>
    </source>
</evidence>
<accession>A0A2H0VBB0</accession>
<feature type="binding site" evidence="9 12">
    <location>
        <begin position="156"/>
        <end position="157"/>
    </location>
    <ligand>
        <name>substrate</name>
    </ligand>
</feature>
<feature type="domain" description="BPG-independent PGAM N-terminal" evidence="15">
    <location>
        <begin position="85"/>
        <end position="304"/>
    </location>
</feature>
<dbReference type="Gene3D" id="3.40.1450.10">
    <property type="entry name" value="BPG-independent phosphoglycerate mutase, domain B"/>
    <property type="match status" value="1"/>
</dbReference>
<dbReference type="InterPro" id="IPR006124">
    <property type="entry name" value="Metalloenzyme"/>
</dbReference>
<feature type="binding site" evidence="9 12">
    <location>
        <position position="194"/>
    </location>
    <ligand>
        <name>substrate</name>
    </ligand>
</feature>
<feature type="active site" description="Phosphoserine intermediate" evidence="9 11">
    <location>
        <position position="65"/>
    </location>
</feature>
<dbReference type="InterPro" id="IPR036646">
    <property type="entry name" value="PGAM_B_sf"/>
</dbReference>
<comment type="cofactor">
    <cofactor evidence="9">
        <name>Mn(2+)</name>
        <dbReference type="ChEBI" id="CHEBI:29035"/>
    </cofactor>
    <text evidence="9">Binds 2 manganese ions per subunit.</text>
</comment>
<evidence type="ECO:0000313" key="16">
    <source>
        <dbReference type="EMBL" id="PIR96351.1"/>
    </source>
</evidence>
<dbReference type="CDD" id="cd16010">
    <property type="entry name" value="iPGM"/>
    <property type="match status" value="1"/>
</dbReference>
<evidence type="ECO:0000256" key="4">
    <source>
        <dbReference type="ARBA" id="ARBA00008819"/>
    </source>
</evidence>
<feature type="binding site" evidence="9 12">
    <location>
        <begin position="264"/>
        <end position="267"/>
    </location>
    <ligand>
        <name>substrate</name>
    </ligand>
</feature>
<dbReference type="PANTHER" id="PTHR31637:SF0">
    <property type="entry name" value="2,3-BISPHOSPHOGLYCERATE-INDEPENDENT PHOSPHOGLYCERATE MUTASE"/>
    <property type="match status" value="1"/>
</dbReference>
<dbReference type="InterPro" id="IPR017850">
    <property type="entry name" value="Alkaline_phosphatase_core_sf"/>
</dbReference>
<evidence type="ECO:0000256" key="6">
    <source>
        <dbReference type="ARBA" id="ARBA00023152"/>
    </source>
</evidence>
<comment type="function">
    <text evidence="2 9">Catalyzes the interconversion of 2-phosphoglycerate and 3-phosphoglycerate.</text>
</comment>
<feature type="binding site" evidence="9 13">
    <location>
        <position position="469"/>
    </location>
    <ligand>
        <name>Mn(2+)</name>
        <dbReference type="ChEBI" id="CHEBI:29035"/>
        <label>1</label>
    </ligand>
</feature>
<keyword evidence="8 9" id="KW-0413">Isomerase</keyword>
<evidence type="ECO:0000256" key="13">
    <source>
        <dbReference type="PIRSR" id="PIRSR001492-3"/>
    </source>
</evidence>
<organism evidence="16 17">
    <name type="scientific">Candidatus Doudnabacteria bacterium CG10_big_fil_rev_8_21_14_0_10_42_18</name>
    <dbReference type="NCBI Taxonomy" id="1974552"/>
    <lineage>
        <taxon>Bacteria</taxon>
        <taxon>Candidatus Doudnaibacteriota</taxon>
    </lineage>
</organism>
<evidence type="ECO:0000256" key="10">
    <source>
        <dbReference type="NCBIfam" id="TIGR01307"/>
    </source>
</evidence>
<dbReference type="EC" id="5.4.2.12" evidence="9 10"/>
<dbReference type="GO" id="GO:0006096">
    <property type="term" value="P:glycolytic process"/>
    <property type="evidence" value="ECO:0007669"/>
    <property type="project" value="UniProtKB-UniRule"/>
</dbReference>
<name>A0A2H0VBB0_9BACT</name>
<comment type="similarity">
    <text evidence="4 9">Belongs to the BPG-independent phosphoglycerate mutase family.</text>
</comment>
<dbReference type="Gene3D" id="3.40.720.10">
    <property type="entry name" value="Alkaline Phosphatase, subunit A"/>
    <property type="match status" value="1"/>
</dbReference>
<dbReference type="PIRSF" id="PIRSF001492">
    <property type="entry name" value="IPGAM"/>
    <property type="match status" value="1"/>
</dbReference>
<dbReference type="InterPro" id="IPR005995">
    <property type="entry name" value="Pgm_bpd_ind"/>
</dbReference>